<sequence length="77" mass="8593">MNLHHNHGLNIVEAQTQYIVSIFYRFSCSIVYTYFCILCFSVPCDSQDDSTGFQICIGLGPEHKVQPSEGGFESPDG</sequence>
<gene>
    <name evidence="1" type="ORF">PoB_005968600</name>
</gene>
<accession>A0AAV4CMN8</accession>
<organism evidence="1 2">
    <name type="scientific">Plakobranchus ocellatus</name>
    <dbReference type="NCBI Taxonomy" id="259542"/>
    <lineage>
        <taxon>Eukaryota</taxon>
        <taxon>Metazoa</taxon>
        <taxon>Spiralia</taxon>
        <taxon>Lophotrochozoa</taxon>
        <taxon>Mollusca</taxon>
        <taxon>Gastropoda</taxon>
        <taxon>Heterobranchia</taxon>
        <taxon>Euthyneura</taxon>
        <taxon>Panpulmonata</taxon>
        <taxon>Sacoglossa</taxon>
        <taxon>Placobranchoidea</taxon>
        <taxon>Plakobranchidae</taxon>
        <taxon>Plakobranchus</taxon>
    </lineage>
</organism>
<evidence type="ECO:0000313" key="2">
    <source>
        <dbReference type="Proteomes" id="UP000735302"/>
    </source>
</evidence>
<dbReference type="Proteomes" id="UP000735302">
    <property type="component" value="Unassembled WGS sequence"/>
</dbReference>
<evidence type="ECO:0000313" key="1">
    <source>
        <dbReference type="EMBL" id="GFO33181.1"/>
    </source>
</evidence>
<dbReference type="EMBL" id="BLXT01006765">
    <property type="protein sequence ID" value="GFO33181.1"/>
    <property type="molecule type" value="Genomic_DNA"/>
</dbReference>
<name>A0AAV4CMN8_9GAST</name>
<dbReference type="AlphaFoldDB" id="A0AAV4CMN8"/>
<protein>
    <submittedName>
        <fullName evidence="1">Uncharacterized protein</fullName>
    </submittedName>
</protein>
<comment type="caution">
    <text evidence="1">The sequence shown here is derived from an EMBL/GenBank/DDBJ whole genome shotgun (WGS) entry which is preliminary data.</text>
</comment>
<reference evidence="1 2" key="1">
    <citation type="journal article" date="2021" name="Elife">
        <title>Chloroplast acquisition without the gene transfer in kleptoplastic sea slugs, Plakobranchus ocellatus.</title>
        <authorList>
            <person name="Maeda T."/>
            <person name="Takahashi S."/>
            <person name="Yoshida T."/>
            <person name="Shimamura S."/>
            <person name="Takaki Y."/>
            <person name="Nagai Y."/>
            <person name="Toyoda A."/>
            <person name="Suzuki Y."/>
            <person name="Arimoto A."/>
            <person name="Ishii H."/>
            <person name="Satoh N."/>
            <person name="Nishiyama T."/>
            <person name="Hasebe M."/>
            <person name="Maruyama T."/>
            <person name="Minagawa J."/>
            <person name="Obokata J."/>
            <person name="Shigenobu S."/>
        </authorList>
    </citation>
    <scope>NUCLEOTIDE SEQUENCE [LARGE SCALE GENOMIC DNA]</scope>
</reference>
<keyword evidence="2" id="KW-1185">Reference proteome</keyword>
<proteinExistence type="predicted"/>